<dbReference type="NCBIfam" id="TIGR00756">
    <property type="entry name" value="PPR"/>
    <property type="match status" value="1"/>
</dbReference>
<feature type="repeat" description="PPR" evidence="2">
    <location>
        <begin position="212"/>
        <end position="246"/>
    </location>
</feature>
<dbReference type="OrthoDB" id="185373at2759"/>
<dbReference type="PANTHER" id="PTHR47942:SF63">
    <property type="entry name" value="PENTATRICOPEPTIDE REPEAT-CONTAINING PROTEIN"/>
    <property type="match status" value="1"/>
</dbReference>
<feature type="chain" id="PRO_5019529482" description="Pentacotripeptide-repeat region of PRORP domain-containing protein" evidence="3">
    <location>
        <begin position="21"/>
        <end position="533"/>
    </location>
</feature>
<organism evidence="4 5">
    <name type="scientific">Pseudo-nitzschia multistriata</name>
    <dbReference type="NCBI Taxonomy" id="183589"/>
    <lineage>
        <taxon>Eukaryota</taxon>
        <taxon>Sar</taxon>
        <taxon>Stramenopiles</taxon>
        <taxon>Ochrophyta</taxon>
        <taxon>Bacillariophyta</taxon>
        <taxon>Bacillariophyceae</taxon>
        <taxon>Bacillariophycidae</taxon>
        <taxon>Bacillariales</taxon>
        <taxon>Bacillariaceae</taxon>
        <taxon>Pseudo-nitzschia</taxon>
    </lineage>
</organism>
<dbReference type="InterPro" id="IPR002885">
    <property type="entry name" value="PPR_rpt"/>
</dbReference>
<dbReference type="InterPro" id="IPR051222">
    <property type="entry name" value="PPR/CCM1_RNA-binding"/>
</dbReference>
<dbReference type="Proteomes" id="UP000291116">
    <property type="component" value="Unassembled WGS sequence"/>
</dbReference>
<name>A0A448YXX8_9STRA</name>
<dbReference type="AlphaFoldDB" id="A0A448YXX8"/>
<dbReference type="PANTHER" id="PTHR47942">
    <property type="entry name" value="TETRATRICOPEPTIDE REPEAT (TPR)-LIKE SUPERFAMILY PROTEIN-RELATED"/>
    <property type="match status" value="1"/>
</dbReference>
<proteinExistence type="predicted"/>
<dbReference type="InterPro" id="IPR011990">
    <property type="entry name" value="TPR-like_helical_dom_sf"/>
</dbReference>
<dbReference type="PROSITE" id="PS51375">
    <property type="entry name" value="PPR"/>
    <property type="match status" value="1"/>
</dbReference>
<protein>
    <recommendedName>
        <fullName evidence="6">Pentacotripeptide-repeat region of PRORP domain-containing protein</fullName>
    </recommendedName>
</protein>
<keyword evidence="3" id="KW-0732">Signal</keyword>
<dbReference type="Gene3D" id="1.25.40.10">
    <property type="entry name" value="Tetratricopeptide repeat domain"/>
    <property type="match status" value="2"/>
</dbReference>
<evidence type="ECO:0000313" key="5">
    <source>
        <dbReference type="Proteomes" id="UP000291116"/>
    </source>
</evidence>
<evidence type="ECO:0000313" key="4">
    <source>
        <dbReference type="EMBL" id="VEU34604.1"/>
    </source>
</evidence>
<feature type="signal peptide" evidence="3">
    <location>
        <begin position="1"/>
        <end position="20"/>
    </location>
</feature>
<gene>
    <name evidence="4" type="ORF">PSNMU_V1.4_AUG-EV-PASAV3_0013170</name>
</gene>
<keyword evidence="5" id="KW-1185">Reference proteome</keyword>
<dbReference type="Pfam" id="PF13812">
    <property type="entry name" value="PPR_3"/>
    <property type="match status" value="1"/>
</dbReference>
<accession>A0A448YXX8</accession>
<evidence type="ECO:0000256" key="1">
    <source>
        <dbReference type="ARBA" id="ARBA00022737"/>
    </source>
</evidence>
<keyword evidence="1" id="KW-0677">Repeat</keyword>
<evidence type="ECO:0008006" key="6">
    <source>
        <dbReference type="Google" id="ProtNLM"/>
    </source>
</evidence>
<dbReference type="EMBL" id="CAACVS010000034">
    <property type="protein sequence ID" value="VEU34604.1"/>
    <property type="molecule type" value="Genomic_DNA"/>
</dbReference>
<reference evidence="4 5" key="1">
    <citation type="submission" date="2019-01" db="EMBL/GenBank/DDBJ databases">
        <authorList>
            <person name="Ferrante I. M."/>
        </authorList>
    </citation>
    <scope>NUCLEOTIDE SEQUENCE [LARGE SCALE GENOMIC DNA]</scope>
    <source>
        <strain evidence="4 5">B856</strain>
    </source>
</reference>
<sequence length="533" mass="59959">MTVPTSIALLLLVVAPFASGWLMKSFRGSTKITPLVSEKEKSLGRCFSSAVLSSSNLFAYTAEDDEDEIIEYLDEDDDESTFEYEPEAARMKKGEWMDQLQRLAQTSSNDPSAVTVAQEIFDEMFTTYAETDDAIFFPTVDVYNLILETHAYSKSPDGGEEAEKILDRMEDKSNAFVAPPNEETYLCVMDAWAMRERPDKAQQILERQDTPTKSSYNKLIKAYGIAGDPDQAETVFRSLLSDKMANHKSWVQLMKARAASEGKSSYETVRSLFVEMEEEGFKPQTSAYNVLIRSVGRRNDGPKEAEAILFEMIERFRMGDDQVKPNSDTFRAVLMAYNGRGRKFTVASIASKVEQIMQIREGILTRAESGEDERTYRLALGIVGRSKDSKKAERTNRILHKYNKESLYLNYLVLKACAYTEGDSKEKFEAFQVALAVLKGVRSSAELMVDSSILGMFIKACNNLMPSGPKRDDIVQKIFQESCTRGLVNDFVLNEFRLASPESLQLDVLGKPGIDGVSIPEKWSENVPLQRNV</sequence>
<evidence type="ECO:0000256" key="3">
    <source>
        <dbReference type="SAM" id="SignalP"/>
    </source>
</evidence>
<evidence type="ECO:0000256" key="2">
    <source>
        <dbReference type="PROSITE-ProRule" id="PRU00708"/>
    </source>
</evidence>
<dbReference type="Pfam" id="PF01535">
    <property type="entry name" value="PPR"/>
    <property type="match status" value="1"/>
</dbReference>